<dbReference type="AlphaFoldDB" id="A0A167T133"/>
<evidence type="ECO:0000313" key="10">
    <source>
        <dbReference type="Proteomes" id="UP000076865"/>
    </source>
</evidence>
<feature type="transmembrane region" description="Helical" evidence="8">
    <location>
        <begin position="115"/>
        <end position="135"/>
    </location>
</feature>
<keyword evidence="4" id="KW-0309">Germination</keyword>
<feature type="transmembrane region" description="Helical" evidence="8">
    <location>
        <begin position="334"/>
        <end position="357"/>
    </location>
</feature>
<dbReference type="NCBIfam" id="TIGR00912">
    <property type="entry name" value="2A0309"/>
    <property type="match status" value="1"/>
</dbReference>
<evidence type="ECO:0000256" key="1">
    <source>
        <dbReference type="ARBA" id="ARBA00004141"/>
    </source>
</evidence>
<feature type="transmembrane region" description="Helical" evidence="8">
    <location>
        <begin position="222"/>
        <end position="242"/>
    </location>
</feature>
<dbReference type="OrthoDB" id="2380240at2"/>
<dbReference type="InterPro" id="IPR004761">
    <property type="entry name" value="Spore_GerAB"/>
</dbReference>
<evidence type="ECO:0000256" key="5">
    <source>
        <dbReference type="ARBA" id="ARBA00022692"/>
    </source>
</evidence>
<feature type="transmembrane region" description="Helical" evidence="8">
    <location>
        <begin position="44"/>
        <end position="63"/>
    </location>
</feature>
<dbReference type="Gene3D" id="1.20.1740.10">
    <property type="entry name" value="Amino acid/polyamine transporter I"/>
    <property type="match status" value="1"/>
</dbReference>
<reference evidence="9 10" key="1">
    <citation type="journal article" date="2006" name="Syst. Appl. Microbiol.">
        <title>Anoxybacillus amylolyticus sp. nov., a thermophilic amylase producing bacterium isolated from Mount Rittmann (Antarctica).</title>
        <authorList>
            <person name="Poli A."/>
            <person name="Esposito E."/>
            <person name="Lama L."/>
            <person name="Orlando P."/>
            <person name="Nicolaus G."/>
            <person name="de Appolonia F."/>
            <person name="Gambacorta A."/>
            <person name="Nicolaus B."/>
        </authorList>
    </citation>
    <scope>NUCLEOTIDE SEQUENCE [LARGE SCALE GENOMIC DNA]</scope>
    <source>
        <strain evidence="9 10">DSM 15939</strain>
    </source>
</reference>
<comment type="subcellular location">
    <subcellularLocation>
        <location evidence="1">Membrane</location>
        <topology evidence="1">Multi-pass membrane protein</topology>
    </subcellularLocation>
</comment>
<dbReference type="Pfam" id="PF03845">
    <property type="entry name" value="Spore_permease"/>
    <property type="match status" value="1"/>
</dbReference>
<evidence type="ECO:0000256" key="3">
    <source>
        <dbReference type="ARBA" id="ARBA00022448"/>
    </source>
</evidence>
<comment type="similarity">
    <text evidence="2">Belongs to the amino acid-polyamine-organocation (APC) superfamily. Spore germination protein (SGP) (TC 2.A.3.9) family.</text>
</comment>
<organism evidence="9 10">
    <name type="scientific">Anoxybacteroides amylolyticum</name>
    <dbReference type="NCBI Taxonomy" id="294699"/>
    <lineage>
        <taxon>Bacteria</taxon>
        <taxon>Bacillati</taxon>
        <taxon>Bacillota</taxon>
        <taxon>Bacilli</taxon>
        <taxon>Bacillales</taxon>
        <taxon>Anoxybacillaceae</taxon>
        <taxon>Anoxybacteroides</taxon>
    </lineage>
</organism>
<evidence type="ECO:0000256" key="2">
    <source>
        <dbReference type="ARBA" id="ARBA00007998"/>
    </source>
</evidence>
<keyword evidence="5 8" id="KW-0812">Transmembrane</keyword>
<dbReference type="Proteomes" id="UP000076865">
    <property type="component" value="Chromosome"/>
</dbReference>
<gene>
    <name evidence="9" type="ORF">GFC30_1277</name>
</gene>
<protein>
    <submittedName>
        <fullName evidence="9">Spore germination family protein</fullName>
    </submittedName>
</protein>
<feature type="transmembrane region" description="Helical" evidence="8">
    <location>
        <begin position="9"/>
        <end position="32"/>
    </location>
</feature>
<feature type="transmembrane region" description="Helical" evidence="8">
    <location>
        <begin position="147"/>
        <end position="172"/>
    </location>
</feature>
<evidence type="ECO:0000256" key="6">
    <source>
        <dbReference type="ARBA" id="ARBA00022989"/>
    </source>
</evidence>
<sequence>MKFGERERFLISPFLVFFTIHCSQVGVGILSLPNRINEKVGHDGWISVALAGGVVHLLIWMIYKIFNDQEINMIDVNTRYFGQWIGTMLNIALLTYFFLFALIVLRTYVEIIKVWVFPLMGAWQFCLILLVMTYYTVSGGFRVVAGLCFWGVVIPISTIFPMLFFPLEYAHYRNLLPVFDHSVVEILKGAKGVTFEYLGFEMILIYYSFIKHPAHSHKWAQWANALTTFIYLVVVLIATVFYNEEQIRHVIWPTLTLAKIPEIPFIERMEYIVISIYVLVIFPIICLATWSVTYGLKRMFALKQKFTLPVIVSLLFIASVSLDKREHIQQLGTLVSTVGFYVLMGYIPTIYCITFFVRKLKSKGRVVRKEEV</sequence>
<dbReference type="PANTHER" id="PTHR34975:SF2">
    <property type="entry name" value="SPORE GERMINATION PROTEIN A2"/>
    <property type="match status" value="1"/>
</dbReference>
<dbReference type="GO" id="GO:0016020">
    <property type="term" value="C:membrane"/>
    <property type="evidence" value="ECO:0007669"/>
    <property type="project" value="UniProtKB-SubCell"/>
</dbReference>
<feature type="transmembrane region" description="Helical" evidence="8">
    <location>
        <begin position="192"/>
        <end position="210"/>
    </location>
</feature>
<name>A0A167T133_9BACL</name>
<keyword evidence="7 8" id="KW-0472">Membrane</keyword>
<dbReference type="PANTHER" id="PTHR34975">
    <property type="entry name" value="SPORE GERMINATION PROTEIN A2"/>
    <property type="match status" value="1"/>
</dbReference>
<evidence type="ECO:0000313" key="9">
    <source>
        <dbReference type="EMBL" id="ANB59284.1"/>
    </source>
</evidence>
<keyword evidence="10" id="KW-1185">Reference proteome</keyword>
<feature type="transmembrane region" description="Helical" evidence="8">
    <location>
        <begin position="271"/>
        <end position="294"/>
    </location>
</feature>
<evidence type="ECO:0000256" key="7">
    <source>
        <dbReference type="ARBA" id="ARBA00023136"/>
    </source>
</evidence>
<keyword evidence="3" id="KW-0813">Transport</keyword>
<proteinExistence type="inferred from homology"/>
<feature type="transmembrane region" description="Helical" evidence="8">
    <location>
        <begin position="84"/>
        <end position="109"/>
    </location>
</feature>
<keyword evidence="6 8" id="KW-1133">Transmembrane helix</keyword>
<evidence type="ECO:0000256" key="4">
    <source>
        <dbReference type="ARBA" id="ARBA00022544"/>
    </source>
</evidence>
<dbReference type="KEGG" id="aamy:GFC30_1277"/>
<dbReference type="EMBL" id="CP015438">
    <property type="protein sequence ID" value="ANB59284.1"/>
    <property type="molecule type" value="Genomic_DNA"/>
</dbReference>
<dbReference type="GO" id="GO:0009847">
    <property type="term" value="P:spore germination"/>
    <property type="evidence" value="ECO:0007669"/>
    <property type="project" value="InterPro"/>
</dbReference>
<dbReference type="PATRIC" id="fig|294699.3.peg.1291"/>
<evidence type="ECO:0000256" key="8">
    <source>
        <dbReference type="SAM" id="Phobius"/>
    </source>
</evidence>
<feature type="transmembrane region" description="Helical" evidence="8">
    <location>
        <begin position="306"/>
        <end position="322"/>
    </location>
</feature>
<dbReference type="RefSeq" id="WP_066323392.1">
    <property type="nucleotide sequence ID" value="NZ_CP015438.1"/>
</dbReference>
<accession>A0A167T133</accession>